<proteinExistence type="predicted"/>
<comment type="caution">
    <text evidence="1">The sequence shown here is derived from an EMBL/GenBank/DDBJ whole genome shotgun (WGS) entry which is preliminary data.</text>
</comment>
<reference evidence="1 2" key="1">
    <citation type="journal article" date="2016" name="Front. Microbiol.">
        <title>Genome and transcriptome sequences reveal the specific parasitism of the nematophagous Purpureocillium lilacinum 36-1.</title>
        <authorList>
            <person name="Xie J."/>
            <person name="Li S."/>
            <person name="Mo C."/>
            <person name="Xiao X."/>
            <person name="Peng D."/>
            <person name="Wang G."/>
            <person name="Xiao Y."/>
        </authorList>
    </citation>
    <scope>NUCLEOTIDE SEQUENCE [LARGE SCALE GENOMIC DNA]</scope>
    <source>
        <strain evidence="1 2">36-1</strain>
    </source>
</reference>
<evidence type="ECO:0000313" key="1">
    <source>
        <dbReference type="EMBL" id="PWI63993.1"/>
    </source>
</evidence>
<evidence type="ECO:0000313" key="2">
    <source>
        <dbReference type="Proteomes" id="UP000245956"/>
    </source>
</evidence>
<organism evidence="1 2">
    <name type="scientific">Purpureocillium lilacinum</name>
    <name type="common">Paecilomyces lilacinus</name>
    <dbReference type="NCBI Taxonomy" id="33203"/>
    <lineage>
        <taxon>Eukaryota</taxon>
        <taxon>Fungi</taxon>
        <taxon>Dikarya</taxon>
        <taxon>Ascomycota</taxon>
        <taxon>Pezizomycotina</taxon>
        <taxon>Sordariomycetes</taxon>
        <taxon>Hypocreomycetidae</taxon>
        <taxon>Hypocreales</taxon>
        <taxon>Ophiocordycipitaceae</taxon>
        <taxon>Purpureocillium</taxon>
    </lineage>
</organism>
<dbReference type="InterPro" id="IPR025332">
    <property type="entry name" value="DUF4238"/>
</dbReference>
<evidence type="ECO:0008006" key="3">
    <source>
        <dbReference type="Google" id="ProtNLM"/>
    </source>
</evidence>
<name>A0A2U3DP16_PURLI</name>
<accession>A0A2U3DP16</accession>
<dbReference type="Pfam" id="PF14022">
    <property type="entry name" value="DUF4238"/>
    <property type="match status" value="1"/>
</dbReference>
<dbReference type="AlphaFoldDB" id="A0A2U3DP16"/>
<dbReference type="EMBL" id="LCWV01000128">
    <property type="protein sequence ID" value="PWI63993.1"/>
    <property type="molecule type" value="Genomic_DNA"/>
</dbReference>
<protein>
    <recommendedName>
        <fullName evidence="3">DUF4238 domain-containing protein</fullName>
    </recommendedName>
</protein>
<sequence length="708" mass="81726">MAGLTSQYQHYIPRFLLRNFSPACSELPGNPALPTAFPNGQSTPLRRHRSDYNVNCLDLSADSPTIEQRPIGRVFGKFDMYRDTREPSAEQNRVEEILSKLENDASRIVHKITDSFMARAHGIWLSRYERNLLRKFLFIMKYRGSMFHHRFYHNEADSYFADDKEHLIEYMRKKGFSRPFDVWLDNIKVISNLDMTDNHKWILELPNRMYPDDANWFINHCQGMYMALCVPKDEDDEFIVTDNSYHVSEGPHCVSVDISTGSSKQGIWTSFHEFAPIAPRIMIVLRNSALPSPLEDANPDVAALRQLLLSLKLERFQNGTVSMLEDLPIDRARNNYSRVVQGQLQYVQGEDGTMKPGHKFFFRFFRVNAAHVNKINGILFDNATDCKNVVFRSTNNFRRTLEWYLTVEPAGIGKRTTKSAEDPRLVVLLKLALVLKQLGSDKMAIWDSDSLEDRAKKAACILEFASTGIPAELLGHILGDSSSDFMKIYGNLGGSVQTLLKDLVQAKLMWRLRVKIDVWSHGLEETLRAANRSYLLENYLQLPRRRFWLYLKMWRWEALNNQKDLLMNVAEDIISQAHSVIKRSMLNRLMYIAARHEIAVKTCSEFDSWNNILSGRNRHDSAERLRWLAVQDGIKDCGIGHVEDLASFHHQRAQTLFQDPHRVELRTRMMVKGLFQHVLEGKLQANLVHDLAVVFFDVVYPTPDISEA</sequence>
<dbReference type="Proteomes" id="UP000245956">
    <property type="component" value="Unassembled WGS sequence"/>
</dbReference>
<gene>
    <name evidence="1" type="ORF">PCL_00832</name>
</gene>